<keyword evidence="6" id="KW-1185">Reference proteome</keyword>
<feature type="chain" id="PRO_5012546480" evidence="3">
    <location>
        <begin position="23"/>
        <end position="406"/>
    </location>
</feature>
<dbReference type="GO" id="GO:0030313">
    <property type="term" value="C:cell envelope"/>
    <property type="evidence" value="ECO:0007669"/>
    <property type="project" value="TreeGrafter"/>
</dbReference>
<evidence type="ECO:0000259" key="4">
    <source>
        <dbReference type="Pfam" id="PF25944"/>
    </source>
</evidence>
<dbReference type="KEGG" id="fmr:Fuma_03786"/>
<dbReference type="GO" id="GO:0015679">
    <property type="term" value="P:plasma membrane copper ion transport"/>
    <property type="evidence" value="ECO:0007669"/>
    <property type="project" value="TreeGrafter"/>
</dbReference>
<keyword evidence="1" id="KW-0813">Transport</keyword>
<evidence type="ECO:0000256" key="3">
    <source>
        <dbReference type="SAM" id="SignalP"/>
    </source>
</evidence>
<dbReference type="PANTHER" id="PTHR30097">
    <property type="entry name" value="CATION EFFLUX SYSTEM PROTEIN CUSB"/>
    <property type="match status" value="1"/>
</dbReference>
<dbReference type="Pfam" id="PF25944">
    <property type="entry name" value="Beta-barrel_RND"/>
    <property type="match status" value="1"/>
</dbReference>
<protein>
    <submittedName>
        <fullName evidence="5">Macrolide transporter subunit</fullName>
    </submittedName>
</protein>
<keyword evidence="2" id="KW-0175">Coiled coil</keyword>
<name>A0A1P8WJC6_9PLAN</name>
<dbReference type="EMBL" id="CP017641">
    <property type="protein sequence ID" value="APZ94162.1"/>
    <property type="molecule type" value="Genomic_DNA"/>
</dbReference>
<dbReference type="SUPFAM" id="SSF111369">
    <property type="entry name" value="HlyD-like secretion proteins"/>
    <property type="match status" value="1"/>
</dbReference>
<keyword evidence="3" id="KW-0732">Signal</keyword>
<dbReference type="InterPro" id="IPR058626">
    <property type="entry name" value="MdtA-like_b-barrel"/>
</dbReference>
<organism evidence="5 6">
    <name type="scientific">Fuerstiella marisgermanici</name>
    <dbReference type="NCBI Taxonomy" id="1891926"/>
    <lineage>
        <taxon>Bacteria</taxon>
        <taxon>Pseudomonadati</taxon>
        <taxon>Planctomycetota</taxon>
        <taxon>Planctomycetia</taxon>
        <taxon>Planctomycetales</taxon>
        <taxon>Planctomycetaceae</taxon>
        <taxon>Fuerstiella</taxon>
    </lineage>
</organism>
<dbReference type="Gene3D" id="2.40.30.170">
    <property type="match status" value="1"/>
</dbReference>
<dbReference type="STRING" id="1891926.Fuma_03786"/>
<feature type="coiled-coil region" evidence="2">
    <location>
        <begin position="140"/>
        <end position="262"/>
    </location>
</feature>
<dbReference type="Gene3D" id="2.40.50.100">
    <property type="match status" value="2"/>
</dbReference>
<feature type="signal peptide" evidence="3">
    <location>
        <begin position="1"/>
        <end position="22"/>
    </location>
</feature>
<evidence type="ECO:0000256" key="1">
    <source>
        <dbReference type="ARBA" id="ARBA00022448"/>
    </source>
</evidence>
<reference evidence="5 6" key="1">
    <citation type="journal article" date="2016" name="Front. Microbiol.">
        <title>Fuerstia marisgermanicae gen. nov., sp. nov., an Unusual Member of the Phylum Planctomycetes from the German Wadden Sea.</title>
        <authorList>
            <person name="Kohn T."/>
            <person name="Heuer A."/>
            <person name="Jogler M."/>
            <person name="Vollmers J."/>
            <person name="Boedeker C."/>
            <person name="Bunk B."/>
            <person name="Rast P."/>
            <person name="Borchert D."/>
            <person name="Glockner I."/>
            <person name="Freese H.M."/>
            <person name="Klenk H.P."/>
            <person name="Overmann J."/>
            <person name="Kaster A.K."/>
            <person name="Rohde M."/>
            <person name="Wiegand S."/>
            <person name="Jogler C."/>
        </authorList>
    </citation>
    <scope>NUCLEOTIDE SEQUENCE [LARGE SCALE GENOMIC DNA]</scope>
    <source>
        <strain evidence="5 6">NH11</strain>
    </source>
</reference>
<evidence type="ECO:0000313" key="5">
    <source>
        <dbReference type="EMBL" id="APZ94162.1"/>
    </source>
</evidence>
<evidence type="ECO:0000256" key="2">
    <source>
        <dbReference type="SAM" id="Coils"/>
    </source>
</evidence>
<sequence length="406" mass="44428" precursor="true">MPCPASLFRAVCLSLWTVRARAQQPSSSETLVPQPQVSEIRCKLFLLAVLAMAVCPAPTRAQQESSEVKATGCFLRLKDEANVPALESGLLQSLDVELGDTVKSGQLLATMEHREALLAVQLAEIDHDIAARRDKESVAVEIAQSAVDEAAQSLKQAKIDLQISNRIASFDTAIQQAEVAYKLAREEYDRALKSKNEFSTSVSAMQMARHQSALDKSRLDIEQAKNDQSVQALRSTAKSATVDQQQVAAKRLNLELQQASSDRGIGTLTAQRTKTSLAVAKERLDRRRIHSPLSGIVAERLKNEGEWVEAGEPVLRVIRMDRLLVEGYVNADLIEITSRGRAVRVEGTARGRTVSVEGRIIYVSPEIDSVNQEVQVKAEIENPDLVLRPGQPVKMVVLPGGEVAGR</sequence>
<feature type="domain" description="Multidrug resistance protein MdtA-like beta-barrel" evidence="4">
    <location>
        <begin position="350"/>
        <end position="395"/>
    </location>
</feature>
<evidence type="ECO:0000313" key="6">
    <source>
        <dbReference type="Proteomes" id="UP000187735"/>
    </source>
</evidence>
<dbReference type="GO" id="GO:0060003">
    <property type="term" value="P:copper ion export"/>
    <property type="evidence" value="ECO:0007669"/>
    <property type="project" value="TreeGrafter"/>
</dbReference>
<dbReference type="AlphaFoldDB" id="A0A1P8WJC6"/>
<dbReference type="InterPro" id="IPR051909">
    <property type="entry name" value="MFP_Cation_Efflux"/>
</dbReference>
<proteinExistence type="predicted"/>
<dbReference type="Proteomes" id="UP000187735">
    <property type="component" value="Chromosome"/>
</dbReference>
<accession>A0A1P8WJC6</accession>
<gene>
    <name evidence="5" type="ORF">Fuma_03786</name>
</gene>
<dbReference type="PANTHER" id="PTHR30097:SF4">
    <property type="entry name" value="SLR6042 PROTEIN"/>
    <property type="match status" value="1"/>
</dbReference>